<sequence>MSLTNSSPDSNVYYQVQSVINDYFLAQAGRSIVLTTTDTAFAFTAADDGYWIIRPQALPDLCMTVDSAGTPVLADCSDDTNLLWTIDVIDGSGYVFGNQESLLFLSSTVDATDMDLTAVGTTNAGYDVDTQWGLRSVADIDDERYSTFPPGETSPTTVVPAEPTTIMVPEEPTTTDAPVVGPSPTGQAASSFSASTSGPLPALASAVILPYSPYHIENMDLTCRNCSVQGNYDIDISTDNLLDFFTDGTVSLVVSEVTSNVSLEIDLLPGFNAVDAFFTLFNLTASRNISDDTTLVLDYRFGVPLNITLDSEVNIAAGFLLNIPGELVLEIDVGNNENNRLTGIEGIELEALPFGVSAPNLAFTVATGLALRVSATIEVDVTDDIEVSGEIGLEIGFPSLNIHFAALSNVNGDCAAPGSGQTAYDPAVGITFEAAVDIETSGMISADVGAEVSWNAPTFSPASLPLQSSLLDPQCLTGDSLRAAVGSLGGDADEIGGAGSRNLPSLGALVFAAGGAAVMGALVL</sequence>
<reference evidence="1" key="1">
    <citation type="journal article" date="2020" name="Stud. Mycol.">
        <title>101 Dothideomycetes genomes: a test case for predicting lifestyles and emergence of pathogens.</title>
        <authorList>
            <person name="Haridas S."/>
            <person name="Albert R."/>
            <person name="Binder M."/>
            <person name="Bloem J."/>
            <person name="Labutti K."/>
            <person name="Salamov A."/>
            <person name="Andreopoulos B."/>
            <person name="Baker S."/>
            <person name="Barry K."/>
            <person name="Bills G."/>
            <person name="Bluhm B."/>
            <person name="Cannon C."/>
            <person name="Castanera R."/>
            <person name="Culley D."/>
            <person name="Daum C."/>
            <person name="Ezra D."/>
            <person name="Gonzalez J."/>
            <person name="Henrissat B."/>
            <person name="Kuo A."/>
            <person name="Liang C."/>
            <person name="Lipzen A."/>
            <person name="Lutzoni F."/>
            <person name="Magnuson J."/>
            <person name="Mondo S."/>
            <person name="Nolan M."/>
            <person name="Ohm R."/>
            <person name="Pangilinan J."/>
            <person name="Park H.-J."/>
            <person name="Ramirez L."/>
            <person name="Alfaro M."/>
            <person name="Sun H."/>
            <person name="Tritt A."/>
            <person name="Yoshinaga Y."/>
            <person name="Zwiers L.-H."/>
            <person name="Turgeon B."/>
            <person name="Goodwin S."/>
            <person name="Spatafora J."/>
            <person name="Crous P."/>
            <person name="Grigoriev I."/>
        </authorList>
    </citation>
    <scope>NUCLEOTIDE SEQUENCE</scope>
    <source>
        <strain evidence="1">CBS 121739</strain>
    </source>
</reference>
<dbReference type="Proteomes" id="UP000799437">
    <property type="component" value="Unassembled WGS sequence"/>
</dbReference>
<dbReference type="AlphaFoldDB" id="A0A6A6VZB0"/>
<keyword evidence="2" id="KW-1185">Reference proteome</keyword>
<accession>A0A6A6VZB0</accession>
<dbReference type="RefSeq" id="XP_033598459.1">
    <property type="nucleotide sequence ID" value="XM_033745644.1"/>
</dbReference>
<dbReference type="EMBL" id="ML996576">
    <property type="protein sequence ID" value="KAF2756008.1"/>
    <property type="molecule type" value="Genomic_DNA"/>
</dbReference>
<name>A0A6A6VZB0_9PEZI</name>
<dbReference type="SUPFAM" id="SSF50370">
    <property type="entry name" value="Ricin B-like lectins"/>
    <property type="match status" value="1"/>
</dbReference>
<organism evidence="1 2">
    <name type="scientific">Pseudovirgaria hyperparasitica</name>
    <dbReference type="NCBI Taxonomy" id="470096"/>
    <lineage>
        <taxon>Eukaryota</taxon>
        <taxon>Fungi</taxon>
        <taxon>Dikarya</taxon>
        <taxon>Ascomycota</taxon>
        <taxon>Pezizomycotina</taxon>
        <taxon>Dothideomycetes</taxon>
        <taxon>Dothideomycetes incertae sedis</taxon>
        <taxon>Acrospermales</taxon>
        <taxon>Acrospermaceae</taxon>
        <taxon>Pseudovirgaria</taxon>
    </lineage>
</organism>
<dbReference type="InterPro" id="IPR035992">
    <property type="entry name" value="Ricin_B-like_lectins"/>
</dbReference>
<proteinExistence type="predicted"/>
<protein>
    <submittedName>
        <fullName evidence="1">Uncharacterized protein</fullName>
    </submittedName>
</protein>
<dbReference type="CDD" id="cd00161">
    <property type="entry name" value="beta-trefoil_Ricin-like"/>
    <property type="match status" value="1"/>
</dbReference>
<evidence type="ECO:0000313" key="1">
    <source>
        <dbReference type="EMBL" id="KAF2756008.1"/>
    </source>
</evidence>
<dbReference type="OrthoDB" id="5382170at2759"/>
<gene>
    <name evidence="1" type="ORF">EJ05DRAFT_487823</name>
</gene>
<dbReference type="GeneID" id="54486698"/>
<evidence type="ECO:0000313" key="2">
    <source>
        <dbReference type="Proteomes" id="UP000799437"/>
    </source>
</evidence>